<evidence type="ECO:0000256" key="1">
    <source>
        <dbReference type="SAM" id="MobiDB-lite"/>
    </source>
</evidence>
<keyword evidence="3" id="KW-1185">Reference proteome</keyword>
<comment type="caution">
    <text evidence="2">The sequence shown here is derived from an EMBL/GenBank/DDBJ whole genome shotgun (WGS) entry which is preliminary data.</text>
</comment>
<proteinExistence type="predicted"/>
<sequence length="184" mass="20815">PTSSHSNDRRRPSQPKTATNMNLTDDILPRDPVTSSDQTPNVEFCVLLSHVIPCRKGRVPLPMVRRSRPIQRDWMDSYFYHMQESPLDCLGLDNLPEGRYIMPVFFMKDRFKGRILPSMVCAPPLDTVVYSPWSELCSQTSDGTLFGKAFQHGLDQCERIEHPTKGILNKVQNIAAGIGTKSIL</sequence>
<dbReference type="EMBL" id="BDIP01002492">
    <property type="protein sequence ID" value="GIQ86373.1"/>
    <property type="molecule type" value="Genomic_DNA"/>
</dbReference>
<organism evidence="2 3">
    <name type="scientific">Kipferlia bialata</name>
    <dbReference type="NCBI Taxonomy" id="797122"/>
    <lineage>
        <taxon>Eukaryota</taxon>
        <taxon>Metamonada</taxon>
        <taxon>Carpediemonas-like organisms</taxon>
        <taxon>Kipferlia</taxon>
    </lineage>
</organism>
<dbReference type="AlphaFoldDB" id="A0A9K3CZN9"/>
<feature type="compositionally biased region" description="Polar residues" evidence="1">
    <location>
        <begin position="14"/>
        <end position="23"/>
    </location>
</feature>
<feature type="non-terminal residue" evidence="2">
    <location>
        <position position="1"/>
    </location>
</feature>
<reference evidence="2 3" key="1">
    <citation type="journal article" date="2018" name="PLoS ONE">
        <title>The draft genome of Kipferlia bialata reveals reductive genome evolution in fornicate parasites.</title>
        <authorList>
            <person name="Tanifuji G."/>
            <person name="Takabayashi S."/>
            <person name="Kume K."/>
            <person name="Takagi M."/>
            <person name="Nakayama T."/>
            <person name="Kamikawa R."/>
            <person name="Inagaki Y."/>
            <person name="Hashimoto T."/>
        </authorList>
    </citation>
    <scope>NUCLEOTIDE SEQUENCE [LARGE SCALE GENOMIC DNA]</scope>
    <source>
        <strain evidence="2">NY0173</strain>
    </source>
</reference>
<dbReference type="Proteomes" id="UP000265618">
    <property type="component" value="Unassembled WGS sequence"/>
</dbReference>
<feature type="compositionally biased region" description="Basic and acidic residues" evidence="1">
    <location>
        <begin position="1"/>
        <end position="11"/>
    </location>
</feature>
<accession>A0A9K3CZN9</accession>
<evidence type="ECO:0000313" key="2">
    <source>
        <dbReference type="EMBL" id="GIQ86373.1"/>
    </source>
</evidence>
<evidence type="ECO:0000313" key="3">
    <source>
        <dbReference type="Proteomes" id="UP000265618"/>
    </source>
</evidence>
<gene>
    <name evidence="2" type="ORF">KIPB_008219</name>
</gene>
<name>A0A9K3CZN9_9EUKA</name>
<protein>
    <submittedName>
        <fullName evidence="2">Uncharacterized protein</fullName>
    </submittedName>
</protein>
<feature type="region of interest" description="Disordered" evidence="1">
    <location>
        <begin position="1"/>
        <end position="35"/>
    </location>
</feature>